<dbReference type="EMBL" id="FNPE01000020">
    <property type="protein sequence ID" value="SDZ37059.1"/>
    <property type="molecule type" value="Genomic_DNA"/>
</dbReference>
<reference evidence="2 3" key="1">
    <citation type="submission" date="2016-10" db="EMBL/GenBank/DDBJ databases">
        <authorList>
            <person name="de Groot N.N."/>
        </authorList>
    </citation>
    <scope>NUCLEOTIDE SEQUENCE [LARGE SCALE GENOMIC DNA]</scope>
    <source>
        <strain evidence="2 3">LMG 24775</strain>
    </source>
</reference>
<feature type="compositionally biased region" description="Acidic residues" evidence="1">
    <location>
        <begin position="120"/>
        <end position="134"/>
    </location>
</feature>
<organism evidence="2 3">
    <name type="scientific">Delftia lacustris</name>
    <dbReference type="NCBI Taxonomy" id="558537"/>
    <lineage>
        <taxon>Bacteria</taxon>
        <taxon>Pseudomonadati</taxon>
        <taxon>Pseudomonadota</taxon>
        <taxon>Betaproteobacteria</taxon>
        <taxon>Burkholderiales</taxon>
        <taxon>Comamonadaceae</taxon>
        <taxon>Delftia</taxon>
    </lineage>
</organism>
<accession>A0A1H3SIW8</accession>
<feature type="region of interest" description="Disordered" evidence="1">
    <location>
        <begin position="114"/>
        <end position="146"/>
    </location>
</feature>
<dbReference type="RefSeq" id="WP_016445829.1">
    <property type="nucleotide sequence ID" value="NZ_CP141274.1"/>
</dbReference>
<proteinExistence type="predicted"/>
<gene>
    <name evidence="2" type="ORF">SAMN05421547_12033</name>
</gene>
<protein>
    <submittedName>
        <fullName evidence="2">Uncharacterized protein</fullName>
    </submittedName>
</protein>
<evidence type="ECO:0000313" key="2">
    <source>
        <dbReference type="EMBL" id="SDZ37059.1"/>
    </source>
</evidence>
<sequence length="403" mass="44181">MALKTLAYAAHGALQTQAGCEIRHSHIYELLAAAFGYKTWASLRTDALLADHGVGQAPAGAAAPQVAGRALQLQYGQPQALAMADTLAAFVAARQLGVVRWAILTPLLATARSSAHLRDDAEDDEGDEDPDGWDEEPRPSTTTAAVAPREHFLASDLLLSCLEQAASVDPRAHLILATLYRCARPNPYLYEESLKGRQLTASERGWVEEYLKRAPQYQRYEAHLKAAAEAGVRAAALEYGMVFESPAFIALAERLDGDVDPEQMAQVASSPEARTRWLRQAAEAGSRRALEELADLGDPWAEERMAPKASLYWLRSMAERALNDHNPVRAWVWQYVALARGDDLTRSTLAARHEGGSNHGEFYDSDFGGPLYVDGDEGLALPELERAHLREAKAQAQRIILQH</sequence>
<name>A0A1H3SIW8_9BURK</name>
<evidence type="ECO:0000313" key="3">
    <source>
        <dbReference type="Proteomes" id="UP000183417"/>
    </source>
</evidence>
<dbReference type="GeneID" id="94692556"/>
<dbReference type="Proteomes" id="UP000183417">
    <property type="component" value="Unassembled WGS sequence"/>
</dbReference>
<dbReference type="AlphaFoldDB" id="A0A1H3SIW8"/>
<evidence type="ECO:0000256" key="1">
    <source>
        <dbReference type="SAM" id="MobiDB-lite"/>
    </source>
</evidence>